<sequence length="169" mass="18595">MSVLYEVANELRSSVCTLMSLELRIGQSWMDSGEGSSKCFCDGSKDVDTVVASGIHCSQCRLKNEGLSMLAWPYSNVWIAGFDSGIMRGLGPVGSAGGEGRALHKEALTEESGICEERSVKKRRFMRIAAVVLLRSHQVGFVPCVAVRWTHRCRRKKLGGIRQEVTTEN</sequence>
<name>A0A9P6BCQ3_9AGAR</name>
<accession>A0A9P6BCQ3</accession>
<keyword evidence="2" id="KW-1185">Reference proteome</keyword>
<evidence type="ECO:0000313" key="2">
    <source>
        <dbReference type="Proteomes" id="UP000807306"/>
    </source>
</evidence>
<reference evidence="1" key="1">
    <citation type="submission" date="2020-11" db="EMBL/GenBank/DDBJ databases">
        <authorList>
            <consortium name="DOE Joint Genome Institute"/>
            <person name="Ahrendt S."/>
            <person name="Riley R."/>
            <person name="Andreopoulos W."/>
            <person name="Labutti K."/>
            <person name="Pangilinan J."/>
            <person name="Ruiz-Duenas F.J."/>
            <person name="Barrasa J.M."/>
            <person name="Sanchez-Garcia M."/>
            <person name="Camarero S."/>
            <person name="Miyauchi S."/>
            <person name="Serrano A."/>
            <person name="Linde D."/>
            <person name="Babiker R."/>
            <person name="Drula E."/>
            <person name="Ayuso-Fernandez I."/>
            <person name="Pacheco R."/>
            <person name="Padilla G."/>
            <person name="Ferreira P."/>
            <person name="Barriuso J."/>
            <person name="Kellner H."/>
            <person name="Castanera R."/>
            <person name="Alfaro M."/>
            <person name="Ramirez L."/>
            <person name="Pisabarro A.G."/>
            <person name="Kuo A."/>
            <person name="Tritt A."/>
            <person name="Lipzen A."/>
            <person name="He G."/>
            <person name="Yan M."/>
            <person name="Ng V."/>
            <person name="Cullen D."/>
            <person name="Martin F."/>
            <person name="Rosso M.-N."/>
            <person name="Henrissat B."/>
            <person name="Hibbett D."/>
            <person name="Martinez A.T."/>
            <person name="Grigoriev I.V."/>
        </authorList>
    </citation>
    <scope>NUCLEOTIDE SEQUENCE</scope>
    <source>
        <strain evidence="1">CBS 506.95</strain>
    </source>
</reference>
<proteinExistence type="predicted"/>
<organism evidence="1 2">
    <name type="scientific">Crepidotus variabilis</name>
    <dbReference type="NCBI Taxonomy" id="179855"/>
    <lineage>
        <taxon>Eukaryota</taxon>
        <taxon>Fungi</taxon>
        <taxon>Dikarya</taxon>
        <taxon>Basidiomycota</taxon>
        <taxon>Agaricomycotina</taxon>
        <taxon>Agaricomycetes</taxon>
        <taxon>Agaricomycetidae</taxon>
        <taxon>Agaricales</taxon>
        <taxon>Agaricineae</taxon>
        <taxon>Crepidotaceae</taxon>
        <taxon>Crepidotus</taxon>
    </lineage>
</organism>
<evidence type="ECO:0000313" key="1">
    <source>
        <dbReference type="EMBL" id="KAF9521412.1"/>
    </source>
</evidence>
<dbReference type="EMBL" id="MU158075">
    <property type="protein sequence ID" value="KAF9521412.1"/>
    <property type="molecule type" value="Genomic_DNA"/>
</dbReference>
<comment type="caution">
    <text evidence="1">The sequence shown here is derived from an EMBL/GenBank/DDBJ whole genome shotgun (WGS) entry which is preliminary data.</text>
</comment>
<dbReference type="Proteomes" id="UP000807306">
    <property type="component" value="Unassembled WGS sequence"/>
</dbReference>
<dbReference type="AlphaFoldDB" id="A0A9P6BCQ3"/>
<protein>
    <submittedName>
        <fullName evidence="1">Uncharacterized protein</fullName>
    </submittedName>
</protein>
<gene>
    <name evidence="1" type="ORF">CPB83DRAFT_865509</name>
</gene>